<dbReference type="SUPFAM" id="SSF51735">
    <property type="entry name" value="NAD(P)-binding Rossmann-fold domains"/>
    <property type="match status" value="2"/>
</dbReference>
<evidence type="ECO:0000256" key="3">
    <source>
        <dbReference type="SAM" id="MobiDB-lite"/>
    </source>
</evidence>
<dbReference type="Pfam" id="PF01370">
    <property type="entry name" value="Epimerase"/>
    <property type="match status" value="1"/>
</dbReference>
<dbReference type="EMBL" id="CAUYUJ010014652">
    <property type="protein sequence ID" value="CAK0844291.1"/>
    <property type="molecule type" value="Genomic_DNA"/>
</dbReference>
<dbReference type="InterPro" id="IPR020904">
    <property type="entry name" value="Sc_DH/Rdtase_CS"/>
</dbReference>
<keyword evidence="2" id="KW-0560">Oxidoreductase</keyword>
<sequence length="824" mass="87501">MAEPALEPEPGACWRQSAAAIGEAKPAEEKPEDNQLEEKDDAKPKEAEANGCHEADEVSSLSAGADEADEAGFEICEVLEAPLGVLAFGPGGGRGGSEEDPFLEFGNAYEDGAPFAFNVPAYACAEDWPDEPLMCEFADKAVMLTKAAMMGDRRTFVLLEAASSPAECAELGGRVLPRDQHDQALLIVGLVLAFRAYLGIAGFVGQELCKLLLQPGSPGLVRWSGSSPNREKVEEVIIFDIPGAFDAWRETDLLKDPRIKCVTGSIEDRATMNGLIVDPGMSVFHLAGIMSGQAEQDFDLAMRVNLDGTRNVLEAARALAGRGGRLVRIVNASSGATFGETADRPVSDETKQVPLNTYGMTKCVGELFVNDFTRKGFVDGCSARLATVVVRPGKPNAATTSCFSGVVREPLSGVDVALPVDRSLPHACSSTRSLVSNLKALHDANFGQPGKAPVDRGVCMPSISITLQDLIDGMMRVVPGDQHHRLGKITDTIDPFLSKVVGGMAVKQIMHHKALALGLTEVPDVDTIVREYIEDFGDQAKVVVTLPTSRTATGESPLKRLRPANAMPVKVAVVTGAGSGVGRASAIALAKSGNFSCVALAGRRREALEETVALINKEAAHVEVAAVTCDVCKCADVERLFKEVEHRFGRCDLLFNNAGTGVPPTPMEDVSVEAFKRCIDANVTGTFLCTQQAFKLMKSQKPRGGRIINNGSVSADRPRPMSAAYTASKHAVTGLTKSTALDGRPFDIACGQIDIGNTLTDMSAPLGKDRGALQATVDGSERRLVEPLMDVSNIANSVVHMSSLPLDANVLFMTVMATKMPLVG</sequence>
<feature type="non-terminal residue" evidence="5">
    <location>
        <position position="824"/>
    </location>
</feature>
<dbReference type="PANTHER" id="PTHR43669:SF12">
    <property type="entry name" value="BLR5618 PROTEIN"/>
    <property type="match status" value="1"/>
</dbReference>
<dbReference type="InterPro" id="IPR001509">
    <property type="entry name" value="Epimerase_deHydtase"/>
</dbReference>
<proteinExistence type="inferred from homology"/>
<dbReference type="InterPro" id="IPR036291">
    <property type="entry name" value="NAD(P)-bd_dom_sf"/>
</dbReference>
<comment type="similarity">
    <text evidence="1">Belongs to the short-chain dehydrogenases/reductases (SDR) family.</text>
</comment>
<dbReference type="PROSITE" id="PS00061">
    <property type="entry name" value="ADH_SHORT"/>
    <property type="match status" value="1"/>
</dbReference>
<dbReference type="Gene3D" id="3.40.50.720">
    <property type="entry name" value="NAD(P)-binding Rossmann-like Domain"/>
    <property type="match status" value="2"/>
</dbReference>
<protein>
    <recommendedName>
        <fullName evidence="4">NAD-dependent epimerase/dehydratase domain-containing protein</fullName>
    </recommendedName>
</protein>
<evidence type="ECO:0000313" key="5">
    <source>
        <dbReference type="EMBL" id="CAK0844291.1"/>
    </source>
</evidence>
<evidence type="ECO:0000256" key="2">
    <source>
        <dbReference type="ARBA" id="ARBA00023002"/>
    </source>
</evidence>
<dbReference type="PRINTS" id="PR00081">
    <property type="entry name" value="GDHRDH"/>
</dbReference>
<feature type="domain" description="NAD-dependent epimerase/dehydratase" evidence="4">
    <location>
        <begin position="198"/>
        <end position="409"/>
    </location>
</feature>
<dbReference type="CDD" id="cd05233">
    <property type="entry name" value="SDR_c"/>
    <property type="match status" value="1"/>
</dbReference>
<dbReference type="PRINTS" id="PR00080">
    <property type="entry name" value="SDRFAMILY"/>
</dbReference>
<gene>
    <name evidence="5" type="ORF">PCOR1329_LOCUS38422</name>
</gene>
<accession>A0ABN9TET3</accession>
<dbReference type="InterPro" id="IPR002347">
    <property type="entry name" value="SDR_fam"/>
</dbReference>
<reference evidence="5" key="1">
    <citation type="submission" date="2023-10" db="EMBL/GenBank/DDBJ databases">
        <authorList>
            <person name="Chen Y."/>
            <person name="Shah S."/>
            <person name="Dougan E. K."/>
            <person name="Thang M."/>
            <person name="Chan C."/>
        </authorList>
    </citation>
    <scope>NUCLEOTIDE SEQUENCE [LARGE SCALE GENOMIC DNA]</scope>
</reference>
<dbReference type="Gene3D" id="3.90.25.10">
    <property type="entry name" value="UDP-galactose 4-epimerase, domain 1"/>
    <property type="match status" value="1"/>
</dbReference>
<organism evidence="5 6">
    <name type="scientific">Prorocentrum cordatum</name>
    <dbReference type="NCBI Taxonomy" id="2364126"/>
    <lineage>
        <taxon>Eukaryota</taxon>
        <taxon>Sar</taxon>
        <taxon>Alveolata</taxon>
        <taxon>Dinophyceae</taxon>
        <taxon>Prorocentrales</taxon>
        <taxon>Prorocentraceae</taxon>
        <taxon>Prorocentrum</taxon>
    </lineage>
</organism>
<dbReference type="Proteomes" id="UP001189429">
    <property type="component" value="Unassembled WGS sequence"/>
</dbReference>
<dbReference type="Pfam" id="PF00106">
    <property type="entry name" value="adh_short"/>
    <property type="match status" value="1"/>
</dbReference>
<evidence type="ECO:0000259" key="4">
    <source>
        <dbReference type="Pfam" id="PF01370"/>
    </source>
</evidence>
<dbReference type="PANTHER" id="PTHR43669">
    <property type="entry name" value="5-KETO-D-GLUCONATE 5-REDUCTASE"/>
    <property type="match status" value="1"/>
</dbReference>
<evidence type="ECO:0000313" key="6">
    <source>
        <dbReference type="Proteomes" id="UP001189429"/>
    </source>
</evidence>
<comment type="caution">
    <text evidence="5">The sequence shown here is derived from an EMBL/GenBank/DDBJ whole genome shotgun (WGS) entry which is preliminary data.</text>
</comment>
<feature type="region of interest" description="Disordered" evidence="3">
    <location>
        <begin position="1"/>
        <end position="66"/>
    </location>
</feature>
<feature type="compositionally biased region" description="Basic and acidic residues" evidence="3">
    <location>
        <begin position="25"/>
        <end position="56"/>
    </location>
</feature>
<name>A0ABN9TET3_9DINO</name>
<evidence type="ECO:0000256" key="1">
    <source>
        <dbReference type="ARBA" id="ARBA00006484"/>
    </source>
</evidence>
<keyword evidence="6" id="KW-1185">Reference proteome</keyword>